<dbReference type="OrthoDB" id="9808976at2"/>
<dbReference type="AlphaFoldDB" id="T2GAZ6"/>
<proteinExistence type="predicted"/>
<dbReference type="EMBL" id="CP006585">
    <property type="protein sequence ID" value="AGW13468.1"/>
    <property type="molecule type" value="Genomic_DNA"/>
</dbReference>
<reference evidence="2 3" key="1">
    <citation type="journal article" date="2013" name="J. Bacteriol.">
        <title>Roles of HynAB and Ech, the only two hydrogenases found in the model sulfate reducer Desulfovibrio gigas.</title>
        <authorList>
            <person name="Morais-Silva F.O."/>
            <person name="Santos C.I."/>
            <person name="Rodrigues R."/>
            <person name="Pereira I.A."/>
            <person name="Rodrigues-Pousada C."/>
        </authorList>
    </citation>
    <scope>NUCLEOTIDE SEQUENCE [LARGE SCALE GENOMIC DNA]</scope>
    <source>
        <strain evidence="3">ATCC 19364 / DSM 1382 / NCIMB 9332 / VKM B-1759</strain>
    </source>
</reference>
<keyword evidence="3" id="KW-1185">Reference proteome</keyword>
<evidence type="ECO:0000313" key="3">
    <source>
        <dbReference type="Proteomes" id="UP000016587"/>
    </source>
</evidence>
<dbReference type="eggNOG" id="COG5653">
    <property type="taxonomic scope" value="Bacteria"/>
</dbReference>
<dbReference type="Pfam" id="PF13480">
    <property type="entry name" value="Acetyltransf_6"/>
    <property type="match status" value="1"/>
</dbReference>
<dbReference type="InterPro" id="IPR038740">
    <property type="entry name" value="BioF2-like_GNAT_dom"/>
</dbReference>
<dbReference type="PATRIC" id="fig|1121448.10.peg.1628"/>
<sequence length="371" mass="42059">MIRVQHITSLDEFESLAQEWDRLVLASRFPTPMLLHDWASCWLRTVGKAYAPAVIAVWESDQLAAVAPLCRRRLHLGPVPALHELRTLGAAGVSGMYFDFPVHAQASKHARQALLQALHQMPQWHRLRLERMTPGSQLLDACQHGTLFGDTVTECRQDVPCPVLPLPDTMAELEAGMDPVFRAILRRKNLKIAPSRHAVAFVPAIPAETLDADLTRLFQVHTARWTHMGHAGEFANADRTQFFIDLAHRLHAKGWLRFSKLLLDGEGHCFVYGVQLGDQYFGLQTGISPEGLACHAGIYNMYQLMQHLLPTASRFHFMEGDESYKFKWGAMPQMSYTMQAWHGLRGRAVCRLRRMRQVVQAWRAQRAATVE</sequence>
<organism evidence="2 3">
    <name type="scientific">Megalodesulfovibrio gigas (strain ATCC 19364 / DSM 1382 / NCIMB 9332 / VKM B-1759)</name>
    <name type="common">Desulfovibrio gigas</name>
    <dbReference type="NCBI Taxonomy" id="1121448"/>
    <lineage>
        <taxon>Bacteria</taxon>
        <taxon>Pseudomonadati</taxon>
        <taxon>Thermodesulfobacteriota</taxon>
        <taxon>Desulfovibrionia</taxon>
        <taxon>Desulfovibrionales</taxon>
        <taxon>Desulfovibrionaceae</taxon>
        <taxon>Megalodesulfovibrio</taxon>
    </lineage>
</organism>
<dbReference type="RefSeq" id="WP_021760323.1">
    <property type="nucleotide sequence ID" value="NC_022444.1"/>
</dbReference>
<accession>T2GAZ6</accession>
<dbReference type="SUPFAM" id="SSF55729">
    <property type="entry name" value="Acyl-CoA N-acyltransferases (Nat)"/>
    <property type="match status" value="1"/>
</dbReference>
<reference evidence="3" key="2">
    <citation type="submission" date="2013-07" db="EMBL/GenBank/DDBJ databases">
        <authorList>
            <person name="Morais-Silva F.O."/>
            <person name="Rezende A.M."/>
            <person name="Pimentel C."/>
            <person name="Resende D.M."/>
            <person name="Santos C.I."/>
            <person name="Clemente C."/>
            <person name="de Oliveira L.M."/>
            <person name="da Silva S.M."/>
            <person name="Costa D.A."/>
            <person name="Varela-Raposo A."/>
            <person name="Horacio E.C.A."/>
            <person name="Matos M."/>
            <person name="Flores O."/>
            <person name="Ruiz J.C."/>
            <person name="Rodrigues-Pousada C."/>
        </authorList>
    </citation>
    <scope>NUCLEOTIDE SEQUENCE [LARGE SCALE GENOMIC DNA]</scope>
    <source>
        <strain evidence="3">ATCC 19364 / DSM 1382 / NCIMB 9332 / VKM B-1759</strain>
    </source>
</reference>
<dbReference type="KEGG" id="dgg:DGI_1642"/>
<feature type="domain" description="BioF2-like acetyltransferase" evidence="1">
    <location>
        <begin position="187"/>
        <end position="325"/>
    </location>
</feature>
<dbReference type="InterPro" id="IPR016181">
    <property type="entry name" value="Acyl_CoA_acyltransferase"/>
</dbReference>
<dbReference type="Proteomes" id="UP000016587">
    <property type="component" value="Chromosome"/>
</dbReference>
<evidence type="ECO:0000259" key="1">
    <source>
        <dbReference type="Pfam" id="PF13480"/>
    </source>
</evidence>
<gene>
    <name evidence="2" type="ORF">DGI_1642</name>
</gene>
<evidence type="ECO:0000313" key="2">
    <source>
        <dbReference type="EMBL" id="AGW13468.1"/>
    </source>
</evidence>
<name>T2GAZ6_MEGG1</name>
<dbReference type="HOGENOM" id="CLU_046277_1_0_7"/>
<protein>
    <recommendedName>
        <fullName evidence="1">BioF2-like acetyltransferase domain-containing protein</fullName>
    </recommendedName>
</protein>